<gene>
    <name evidence="1" type="ORF">DSM3645_12071</name>
</gene>
<accession>A3ZRI4</accession>
<evidence type="ECO:0000313" key="2">
    <source>
        <dbReference type="Proteomes" id="UP000004358"/>
    </source>
</evidence>
<proteinExistence type="predicted"/>
<organism evidence="1 2">
    <name type="scientific">Blastopirellula marina DSM 3645</name>
    <dbReference type="NCBI Taxonomy" id="314230"/>
    <lineage>
        <taxon>Bacteria</taxon>
        <taxon>Pseudomonadati</taxon>
        <taxon>Planctomycetota</taxon>
        <taxon>Planctomycetia</taxon>
        <taxon>Pirellulales</taxon>
        <taxon>Pirellulaceae</taxon>
        <taxon>Blastopirellula</taxon>
    </lineage>
</organism>
<comment type="caution">
    <text evidence="1">The sequence shown here is derived from an EMBL/GenBank/DDBJ whole genome shotgun (WGS) entry which is preliminary data.</text>
</comment>
<dbReference type="AlphaFoldDB" id="A3ZRI4"/>
<dbReference type="eggNOG" id="ENOG5032YJ3">
    <property type="taxonomic scope" value="Bacteria"/>
</dbReference>
<dbReference type="HOGENOM" id="CLU_1729582_0_0_0"/>
<name>A3ZRI4_9BACT</name>
<dbReference type="Proteomes" id="UP000004358">
    <property type="component" value="Unassembled WGS sequence"/>
</dbReference>
<reference evidence="1 2" key="1">
    <citation type="submission" date="2006-02" db="EMBL/GenBank/DDBJ databases">
        <authorList>
            <person name="Amann R."/>
            <person name="Ferriera S."/>
            <person name="Johnson J."/>
            <person name="Kravitz S."/>
            <person name="Halpern A."/>
            <person name="Remington K."/>
            <person name="Beeson K."/>
            <person name="Tran B."/>
            <person name="Rogers Y.-H."/>
            <person name="Friedman R."/>
            <person name="Venter J.C."/>
        </authorList>
    </citation>
    <scope>NUCLEOTIDE SEQUENCE [LARGE SCALE GENOMIC DNA]</scope>
    <source>
        <strain evidence="1 2">DSM 3645</strain>
    </source>
</reference>
<sequence>MNESAAHRHFAVQCFNGTWDLINQSERTESESAQMLIRSAASLWHWSERDDCTPQNMSIGYWQMSRVLVLLGEANLAARFGQMCLQVSPAEDPFLVGFAYEALARAALVAGDKIEMDRCLTEATMRAGQVTDADIRKALEADLATIAPMP</sequence>
<dbReference type="EMBL" id="AANZ01000007">
    <property type="protein sequence ID" value="EAQ80753.1"/>
    <property type="molecule type" value="Genomic_DNA"/>
</dbReference>
<evidence type="ECO:0000313" key="1">
    <source>
        <dbReference type="EMBL" id="EAQ80753.1"/>
    </source>
</evidence>
<protein>
    <submittedName>
        <fullName evidence="1">Uncharacterized protein</fullName>
    </submittedName>
</protein>
<dbReference type="RefSeq" id="WP_002650310.1">
    <property type="nucleotide sequence ID" value="NZ_CH672376.1"/>
</dbReference>
<dbReference type="OrthoDB" id="215178at2"/>